<evidence type="ECO:0000313" key="14">
    <source>
        <dbReference type="Proteomes" id="UP000198607"/>
    </source>
</evidence>
<dbReference type="GO" id="GO:0015627">
    <property type="term" value="C:type II protein secretion system complex"/>
    <property type="evidence" value="ECO:0007669"/>
    <property type="project" value="InterPro"/>
</dbReference>
<evidence type="ECO:0000256" key="5">
    <source>
        <dbReference type="ARBA" id="ARBA00022519"/>
    </source>
</evidence>
<dbReference type="GO" id="GO:0005886">
    <property type="term" value="C:plasma membrane"/>
    <property type="evidence" value="ECO:0007669"/>
    <property type="project" value="UniProtKB-SubCell"/>
</dbReference>
<feature type="transmembrane region" description="Helical" evidence="11">
    <location>
        <begin position="12"/>
        <end position="32"/>
    </location>
</feature>
<evidence type="ECO:0000256" key="8">
    <source>
        <dbReference type="ARBA" id="ARBA00023136"/>
    </source>
</evidence>
<dbReference type="SUPFAM" id="SSF54523">
    <property type="entry name" value="Pili subunits"/>
    <property type="match status" value="1"/>
</dbReference>
<dbReference type="Proteomes" id="UP000198607">
    <property type="component" value="Unassembled WGS sequence"/>
</dbReference>
<reference evidence="13 14" key="1">
    <citation type="submission" date="2016-10" db="EMBL/GenBank/DDBJ databases">
        <authorList>
            <person name="de Groot N.N."/>
        </authorList>
    </citation>
    <scope>NUCLEOTIDE SEQUENCE [LARGE SCALE GENOMIC DNA]</scope>
    <source>
        <strain evidence="13 14">DSM 5885</strain>
    </source>
</reference>
<dbReference type="InterPro" id="IPR022346">
    <property type="entry name" value="T2SS_GspH"/>
</dbReference>
<dbReference type="OrthoDB" id="5956286at2"/>
<comment type="subcellular location">
    <subcellularLocation>
        <location evidence="1">Cell inner membrane</location>
        <topology evidence="1">Single-pass membrane protein</topology>
    </subcellularLocation>
</comment>
<keyword evidence="3" id="KW-1003">Cell membrane</keyword>
<comment type="similarity">
    <text evidence="9">Belongs to the GSP H family.</text>
</comment>
<evidence type="ECO:0000256" key="10">
    <source>
        <dbReference type="ARBA" id="ARBA00030775"/>
    </source>
</evidence>
<dbReference type="Gene3D" id="3.30.700.10">
    <property type="entry name" value="Glycoprotein, Type 4 Pilin"/>
    <property type="match status" value="1"/>
</dbReference>
<dbReference type="InterPro" id="IPR045584">
    <property type="entry name" value="Pilin-like"/>
</dbReference>
<evidence type="ECO:0000256" key="2">
    <source>
        <dbReference type="ARBA" id="ARBA00021549"/>
    </source>
</evidence>
<sequence length="180" mass="18353">MLIRSVRGSGGFTLVELMITVAVIAILVSVGMPSYNDWILKLEVRNAAEAALHGLQLARSEAIKRNATVTLTLNGGNGWAITDALGAAIQSRPSGEGSRSASITVTQPASALPYSIAFNGLGRMAAGAPGVPVVLSAVDSVGVDCTGSGPRNCFRVEISVGGLIRMCDPAPSMSGTPQGC</sequence>
<protein>
    <recommendedName>
        <fullName evidence="2">Type II secretion system protein H</fullName>
    </recommendedName>
    <alternativeName>
        <fullName evidence="10">General secretion pathway protein H</fullName>
    </alternativeName>
</protein>
<evidence type="ECO:0000256" key="7">
    <source>
        <dbReference type="ARBA" id="ARBA00022989"/>
    </source>
</evidence>
<evidence type="ECO:0000313" key="13">
    <source>
        <dbReference type="EMBL" id="SDH10190.1"/>
    </source>
</evidence>
<evidence type="ECO:0000256" key="1">
    <source>
        <dbReference type="ARBA" id="ARBA00004377"/>
    </source>
</evidence>
<accession>A0A1G7ZQ04</accession>
<name>A0A1G7ZQ04_9RHOO</name>
<evidence type="ECO:0000256" key="4">
    <source>
        <dbReference type="ARBA" id="ARBA00022481"/>
    </source>
</evidence>
<keyword evidence="5" id="KW-0997">Cell inner membrane</keyword>
<feature type="domain" description="General secretion pathway GspH" evidence="12">
    <location>
        <begin position="47"/>
        <end position="136"/>
    </location>
</feature>
<dbReference type="EMBL" id="FNCY01000003">
    <property type="protein sequence ID" value="SDH10190.1"/>
    <property type="molecule type" value="Genomic_DNA"/>
</dbReference>
<keyword evidence="7 11" id="KW-1133">Transmembrane helix</keyword>
<dbReference type="NCBIfam" id="TIGR02532">
    <property type="entry name" value="IV_pilin_GFxxxE"/>
    <property type="match status" value="1"/>
</dbReference>
<keyword evidence="6 11" id="KW-0812">Transmembrane</keyword>
<dbReference type="AlphaFoldDB" id="A0A1G7ZQ04"/>
<evidence type="ECO:0000256" key="6">
    <source>
        <dbReference type="ARBA" id="ARBA00022692"/>
    </source>
</evidence>
<evidence type="ECO:0000259" key="12">
    <source>
        <dbReference type="Pfam" id="PF12019"/>
    </source>
</evidence>
<organism evidence="13 14">
    <name type="scientific">Propionivibrio dicarboxylicus</name>
    <dbReference type="NCBI Taxonomy" id="83767"/>
    <lineage>
        <taxon>Bacteria</taxon>
        <taxon>Pseudomonadati</taxon>
        <taxon>Pseudomonadota</taxon>
        <taxon>Betaproteobacteria</taxon>
        <taxon>Rhodocyclales</taxon>
        <taxon>Rhodocyclaceae</taxon>
        <taxon>Propionivibrio</taxon>
    </lineage>
</organism>
<evidence type="ECO:0000256" key="11">
    <source>
        <dbReference type="SAM" id="Phobius"/>
    </source>
</evidence>
<dbReference type="Pfam" id="PF12019">
    <property type="entry name" value="GspH"/>
    <property type="match status" value="1"/>
</dbReference>
<evidence type="ECO:0000256" key="3">
    <source>
        <dbReference type="ARBA" id="ARBA00022475"/>
    </source>
</evidence>
<dbReference type="PROSITE" id="PS00409">
    <property type="entry name" value="PROKAR_NTER_METHYL"/>
    <property type="match status" value="1"/>
</dbReference>
<keyword evidence="4" id="KW-0488">Methylation</keyword>
<proteinExistence type="inferred from homology"/>
<dbReference type="InterPro" id="IPR012902">
    <property type="entry name" value="N_methyl_site"/>
</dbReference>
<dbReference type="GO" id="GO:0015628">
    <property type="term" value="P:protein secretion by the type II secretion system"/>
    <property type="evidence" value="ECO:0007669"/>
    <property type="project" value="InterPro"/>
</dbReference>
<evidence type="ECO:0000256" key="9">
    <source>
        <dbReference type="ARBA" id="ARBA00025772"/>
    </source>
</evidence>
<gene>
    <name evidence="13" type="ORF">SAMN05660652_01227</name>
</gene>
<keyword evidence="14" id="KW-1185">Reference proteome</keyword>
<dbReference type="Pfam" id="PF07963">
    <property type="entry name" value="N_methyl"/>
    <property type="match status" value="1"/>
</dbReference>
<dbReference type="STRING" id="83767.SAMN05660652_01227"/>
<keyword evidence="8 11" id="KW-0472">Membrane</keyword>
<dbReference type="RefSeq" id="WP_091935339.1">
    <property type="nucleotide sequence ID" value="NZ_FNCY01000003.1"/>
</dbReference>